<feature type="region of interest" description="Disordered" evidence="1">
    <location>
        <begin position="640"/>
        <end position="691"/>
    </location>
</feature>
<organism evidence="3 4">
    <name type="scientific">Carpediemonas membranifera</name>
    <dbReference type="NCBI Taxonomy" id="201153"/>
    <lineage>
        <taxon>Eukaryota</taxon>
        <taxon>Metamonada</taxon>
        <taxon>Carpediemonas-like organisms</taxon>
        <taxon>Carpediemonas</taxon>
    </lineage>
</organism>
<evidence type="ECO:0000256" key="1">
    <source>
        <dbReference type="SAM" id="MobiDB-lite"/>
    </source>
</evidence>
<dbReference type="PROSITE" id="PS50878">
    <property type="entry name" value="RT_POL"/>
    <property type="match status" value="1"/>
</dbReference>
<dbReference type="SUPFAM" id="SSF56672">
    <property type="entry name" value="DNA/RNA polymerases"/>
    <property type="match status" value="1"/>
</dbReference>
<dbReference type="AlphaFoldDB" id="A0A8J6B5Z2"/>
<name>A0A8J6B5Z2_9EUKA</name>
<evidence type="ECO:0000313" key="3">
    <source>
        <dbReference type="EMBL" id="KAG9390717.1"/>
    </source>
</evidence>
<dbReference type="InterPro" id="IPR043502">
    <property type="entry name" value="DNA/RNA_pol_sf"/>
</dbReference>
<keyword evidence="4" id="KW-1185">Reference proteome</keyword>
<feature type="compositionally biased region" description="Basic and acidic residues" evidence="1">
    <location>
        <begin position="652"/>
        <end position="674"/>
    </location>
</feature>
<evidence type="ECO:0000259" key="2">
    <source>
        <dbReference type="PROSITE" id="PS50878"/>
    </source>
</evidence>
<comment type="caution">
    <text evidence="3">The sequence shown here is derived from an EMBL/GenBank/DDBJ whole genome shotgun (WGS) entry which is preliminary data.</text>
</comment>
<evidence type="ECO:0000313" key="4">
    <source>
        <dbReference type="Proteomes" id="UP000717585"/>
    </source>
</evidence>
<dbReference type="Proteomes" id="UP000717585">
    <property type="component" value="Unassembled WGS sequence"/>
</dbReference>
<dbReference type="EMBL" id="JAHDYR010000062">
    <property type="protein sequence ID" value="KAG9390717.1"/>
    <property type="molecule type" value="Genomic_DNA"/>
</dbReference>
<dbReference type="OrthoDB" id="7485566at2759"/>
<sequence length="691" mass="75940">MDLSPTEVDEKLVELQAEPMADPRLFHPQQRAGALESYEVTPESVTWALDRLKADSAPGPSGLSFLHLKLAYRLRKHKFVAAVTPLINDIINGEPYTEILSHSRLVALPKGDSKVRPIAMGESLRRLAGKVLAHDVGLRIIGDGVCEGQFGLGESCGLDCMGDILKAAYAGGAQLCAVDMSNAYGTVSRQHLSEVAQAWAPVLLPYLHTMYAGGKMITPTGLVIPSREGIQQGDPISPLLFTLAMKPVLDQIRGEFQECRMVSYQDDAYLIAPASMPASRVDRFYDRMAEVCGRIGMRVNTAKCMVISAAGSPGAIQRVVNGRAVGIPVGDAHGEARAVDDVFSEMEMATARVVEMVETVGPSAASVALNMIRSCILAMPSAIYRAVSPIRHESRTSRFEQMLSRSVEHILQLRDGLEGKTRRMALDYGDYGLRMPIPSLVWKCAFLGTEHQLHQLLPDRSVHLDEALFTVEGAEEWPRTKDELYEMEAKKPQKQLTKYHRDAWTVQHRPSTPSDFNLDRNAATQALNDSSQRAAPAAGILRQEAALTPIELESKPVGSIFVPIARAHLDVAPFEEWPETCPLCQAQRCTWQHALSCPHTKGTAHTERHNHVRDAVSAVLTDDDVRGRPMARCQAEVALTSRHPRYQQADTEAPRRKVADPHGGRRERRGREPCPRGSLCRLRGQPAPAGG</sequence>
<reference evidence="3" key="1">
    <citation type="submission" date="2021-05" db="EMBL/GenBank/DDBJ databases">
        <title>A free-living protist that lacks canonical eukaryotic 1 DNA replication and segregation systems.</title>
        <authorList>
            <person name="Salas-Leiva D.E."/>
            <person name="Tromer E.C."/>
            <person name="Curtis B.A."/>
            <person name="Jerlstrom-Hultqvist J."/>
            <person name="Kolisko M."/>
            <person name="Yi Z."/>
            <person name="Salas-Leiva J.S."/>
            <person name="Gallot-Lavallee L."/>
            <person name="Kops G.J.P.L."/>
            <person name="Archibald J.M."/>
            <person name="Simpson A.G.B."/>
            <person name="Roger A.J."/>
        </authorList>
    </citation>
    <scope>NUCLEOTIDE SEQUENCE</scope>
    <source>
        <strain evidence="3">BICM</strain>
    </source>
</reference>
<gene>
    <name evidence="3" type="ORF">J8273_6964</name>
</gene>
<accession>A0A8J6B5Z2</accession>
<feature type="domain" description="Reverse transcriptase" evidence="2">
    <location>
        <begin position="89"/>
        <end position="329"/>
    </location>
</feature>
<protein>
    <recommendedName>
        <fullName evidence="2">Reverse transcriptase domain-containing protein</fullName>
    </recommendedName>
</protein>
<dbReference type="Pfam" id="PF00078">
    <property type="entry name" value="RVT_1"/>
    <property type="match status" value="1"/>
</dbReference>
<dbReference type="InterPro" id="IPR000477">
    <property type="entry name" value="RT_dom"/>
</dbReference>
<proteinExistence type="predicted"/>